<dbReference type="GO" id="GO:0072659">
    <property type="term" value="P:protein localization to plasma membrane"/>
    <property type="evidence" value="ECO:0007669"/>
    <property type="project" value="TreeGrafter"/>
</dbReference>
<evidence type="ECO:0000256" key="3">
    <source>
        <dbReference type="ARBA" id="ARBA00022989"/>
    </source>
</evidence>
<evidence type="ECO:0000256" key="4">
    <source>
        <dbReference type="ARBA" id="ARBA00023136"/>
    </source>
</evidence>
<keyword evidence="3 5" id="KW-1133">Transmembrane helix</keyword>
<evidence type="ECO:0000256" key="2">
    <source>
        <dbReference type="ARBA" id="ARBA00022692"/>
    </source>
</evidence>
<dbReference type="InterPro" id="IPR008253">
    <property type="entry name" value="Marvel"/>
</dbReference>
<feature type="transmembrane region" description="Helical" evidence="5">
    <location>
        <begin position="39"/>
        <end position="60"/>
    </location>
</feature>
<evidence type="ECO:0000256" key="5">
    <source>
        <dbReference type="SAM" id="Phobius"/>
    </source>
</evidence>
<feature type="transmembrane region" description="Helical" evidence="5">
    <location>
        <begin position="72"/>
        <end position="93"/>
    </location>
</feature>
<sequence>MELIPTILRALQLLWILILTALIGNVIALNISAAGSATAAINFSMFVIVISWLVAIFGLATNFVDRIAIPMACLAADGVAVLFTFISAVVLAAKLGVANCANTADKGDSWIGYGSADDGKRCREIQASTVFMWFLFVSFTAGLVLTYLGFRRGGGSVSGRSGPSMSQVRV</sequence>
<organism evidence="7 8">
    <name type="scientific">Immersiella caudata</name>
    <dbReference type="NCBI Taxonomy" id="314043"/>
    <lineage>
        <taxon>Eukaryota</taxon>
        <taxon>Fungi</taxon>
        <taxon>Dikarya</taxon>
        <taxon>Ascomycota</taxon>
        <taxon>Pezizomycotina</taxon>
        <taxon>Sordariomycetes</taxon>
        <taxon>Sordariomycetidae</taxon>
        <taxon>Sordariales</taxon>
        <taxon>Lasiosphaeriaceae</taxon>
        <taxon>Immersiella</taxon>
    </lineage>
</organism>
<feature type="transmembrane region" description="Helical" evidence="5">
    <location>
        <begin position="130"/>
        <end position="150"/>
    </location>
</feature>
<gene>
    <name evidence="7" type="ORF">B0T14DRAFT_306403</name>
</gene>
<dbReference type="PANTHER" id="PTHR28165">
    <property type="entry name" value="NON-CLASSICAL EXPORT PROTEIN 2-RELATED"/>
    <property type="match status" value="1"/>
</dbReference>
<dbReference type="GO" id="GO:0005886">
    <property type="term" value="C:plasma membrane"/>
    <property type="evidence" value="ECO:0007669"/>
    <property type="project" value="TreeGrafter"/>
</dbReference>
<dbReference type="PANTHER" id="PTHR28165:SF1">
    <property type="entry name" value="NON-CLASSICAL EXPORT PROTEIN 2-RELATED"/>
    <property type="match status" value="1"/>
</dbReference>
<feature type="domain" description="MARVEL" evidence="6">
    <location>
        <begin position="4"/>
        <end position="145"/>
    </location>
</feature>
<evidence type="ECO:0000256" key="1">
    <source>
        <dbReference type="ARBA" id="ARBA00004141"/>
    </source>
</evidence>
<keyword evidence="4 5" id="KW-0472">Membrane</keyword>
<dbReference type="InterPro" id="IPR052649">
    <property type="entry name" value="NCE102-like"/>
</dbReference>
<comment type="subcellular location">
    <subcellularLocation>
        <location evidence="1">Membrane</location>
        <topology evidence="1">Multi-pass membrane protein</topology>
    </subcellularLocation>
</comment>
<name>A0AA40BUL4_9PEZI</name>
<evidence type="ECO:0000259" key="6">
    <source>
        <dbReference type="Pfam" id="PF01284"/>
    </source>
</evidence>
<comment type="caution">
    <text evidence="7">The sequence shown here is derived from an EMBL/GenBank/DDBJ whole genome shotgun (WGS) entry which is preliminary data.</text>
</comment>
<dbReference type="Proteomes" id="UP001175000">
    <property type="component" value="Unassembled WGS sequence"/>
</dbReference>
<accession>A0AA40BUL4</accession>
<dbReference type="GO" id="GO:0032126">
    <property type="term" value="C:eisosome"/>
    <property type="evidence" value="ECO:0007669"/>
    <property type="project" value="TreeGrafter"/>
</dbReference>
<dbReference type="EMBL" id="JAULSU010000006">
    <property type="protein sequence ID" value="KAK0614273.1"/>
    <property type="molecule type" value="Genomic_DNA"/>
</dbReference>
<protein>
    <submittedName>
        <fullName evidence="7">Marvel domain-containing protein</fullName>
    </submittedName>
</protein>
<reference evidence="7" key="1">
    <citation type="submission" date="2023-06" db="EMBL/GenBank/DDBJ databases">
        <title>Genome-scale phylogeny and comparative genomics of the fungal order Sordariales.</title>
        <authorList>
            <consortium name="Lawrence Berkeley National Laboratory"/>
            <person name="Hensen N."/>
            <person name="Bonometti L."/>
            <person name="Westerberg I."/>
            <person name="Brannstrom I.O."/>
            <person name="Guillou S."/>
            <person name="Cros-Aarteil S."/>
            <person name="Calhoun S."/>
            <person name="Haridas S."/>
            <person name="Kuo A."/>
            <person name="Mondo S."/>
            <person name="Pangilinan J."/>
            <person name="Riley R."/>
            <person name="Labutti K."/>
            <person name="Andreopoulos B."/>
            <person name="Lipzen A."/>
            <person name="Chen C."/>
            <person name="Yanf M."/>
            <person name="Daum C."/>
            <person name="Ng V."/>
            <person name="Clum A."/>
            <person name="Steindorff A."/>
            <person name="Ohm R."/>
            <person name="Martin F."/>
            <person name="Silar P."/>
            <person name="Natvig D."/>
            <person name="Lalanne C."/>
            <person name="Gautier V."/>
            <person name="Ament-Velasquez S.L."/>
            <person name="Kruys A."/>
            <person name="Hutchinson M.I."/>
            <person name="Powell A.J."/>
            <person name="Barry K."/>
            <person name="Miller A.N."/>
            <person name="Grigoriev I.V."/>
            <person name="Debuchy R."/>
            <person name="Gladieux P."/>
            <person name="Thoren M.H."/>
            <person name="Johannesson H."/>
        </authorList>
    </citation>
    <scope>NUCLEOTIDE SEQUENCE</scope>
    <source>
        <strain evidence="7">CBS 606.72</strain>
    </source>
</reference>
<dbReference type="AlphaFoldDB" id="A0AA40BUL4"/>
<evidence type="ECO:0000313" key="7">
    <source>
        <dbReference type="EMBL" id="KAK0614273.1"/>
    </source>
</evidence>
<dbReference type="GO" id="GO:0070941">
    <property type="term" value="P:eisosome assembly"/>
    <property type="evidence" value="ECO:0007669"/>
    <property type="project" value="TreeGrafter"/>
</dbReference>
<keyword evidence="2 5" id="KW-0812">Transmembrane</keyword>
<evidence type="ECO:0000313" key="8">
    <source>
        <dbReference type="Proteomes" id="UP001175000"/>
    </source>
</evidence>
<feature type="transmembrane region" description="Helical" evidence="5">
    <location>
        <begin position="12"/>
        <end position="33"/>
    </location>
</feature>
<keyword evidence="8" id="KW-1185">Reference proteome</keyword>
<dbReference type="Pfam" id="PF01284">
    <property type="entry name" value="MARVEL"/>
    <property type="match status" value="1"/>
</dbReference>
<proteinExistence type="predicted"/>